<dbReference type="PROSITE" id="PS51671">
    <property type="entry name" value="ACT"/>
    <property type="match status" value="1"/>
</dbReference>
<evidence type="ECO:0000256" key="4">
    <source>
        <dbReference type="ARBA" id="ARBA00022679"/>
    </source>
</evidence>
<feature type="region of interest" description="Disordered" evidence="11">
    <location>
        <begin position="1177"/>
        <end position="1282"/>
    </location>
</feature>
<dbReference type="GO" id="GO:0005829">
    <property type="term" value="C:cytosol"/>
    <property type="evidence" value="ECO:0007669"/>
    <property type="project" value="TreeGrafter"/>
</dbReference>
<dbReference type="InterPro" id="IPR002912">
    <property type="entry name" value="ACT_dom"/>
</dbReference>
<dbReference type="EC" id="2.7.2.4" evidence="3"/>
<comment type="pathway">
    <text evidence="1">Mycotoxin biosynthesis.</text>
</comment>
<feature type="compositionally biased region" description="Polar residues" evidence="11">
    <location>
        <begin position="938"/>
        <end position="971"/>
    </location>
</feature>
<reference evidence="14" key="1">
    <citation type="submission" date="2018-05" db="EMBL/GenBank/DDBJ databases">
        <title>Draft genome sequence of Stemphylium lycopersici strain CIDEFI 213.</title>
        <authorList>
            <person name="Medina R."/>
            <person name="Franco M.E.E."/>
            <person name="Lucentini C.G."/>
            <person name="Saparrat M.C.N."/>
            <person name="Balatti P.A."/>
        </authorList>
    </citation>
    <scope>NUCLEOTIDE SEQUENCE [LARGE SCALE GENOMIC DNA]</scope>
    <source>
        <strain evidence="14">CIDEFI 213</strain>
    </source>
</reference>
<organism evidence="13 14">
    <name type="scientific">Stemphylium lycopersici</name>
    <name type="common">Tomato gray leaf spot disease fungus</name>
    <name type="synonym">Thyrospora lycopersici</name>
    <dbReference type="NCBI Taxonomy" id="183478"/>
    <lineage>
        <taxon>Eukaryota</taxon>
        <taxon>Fungi</taxon>
        <taxon>Dikarya</taxon>
        <taxon>Ascomycota</taxon>
        <taxon>Pezizomycotina</taxon>
        <taxon>Dothideomycetes</taxon>
        <taxon>Pleosporomycetidae</taxon>
        <taxon>Pleosporales</taxon>
        <taxon>Pleosporineae</taxon>
        <taxon>Pleosporaceae</taxon>
        <taxon>Stemphylium</taxon>
    </lineage>
</organism>
<keyword evidence="5" id="KW-0547">Nucleotide-binding</keyword>
<dbReference type="GO" id="GO:0071266">
    <property type="term" value="P:'de novo' L-methionine biosynthetic process"/>
    <property type="evidence" value="ECO:0007669"/>
    <property type="project" value="UniProtKB-ARBA"/>
</dbReference>
<feature type="compositionally biased region" description="Polar residues" evidence="11">
    <location>
        <begin position="979"/>
        <end position="998"/>
    </location>
</feature>
<feature type="region of interest" description="Disordered" evidence="11">
    <location>
        <begin position="638"/>
        <end position="672"/>
    </location>
</feature>
<dbReference type="PANTHER" id="PTHR21499:SF59">
    <property type="entry name" value="ASPARTOKINASE"/>
    <property type="match status" value="1"/>
</dbReference>
<dbReference type="SUPFAM" id="SSF53633">
    <property type="entry name" value="Carbamate kinase-like"/>
    <property type="match status" value="1"/>
</dbReference>
<proteinExistence type="inferred from homology"/>
<dbReference type="Pfam" id="PF00696">
    <property type="entry name" value="AA_kinase"/>
    <property type="match status" value="1"/>
</dbReference>
<dbReference type="NCBIfam" id="TIGR00657">
    <property type="entry name" value="asp_kinases"/>
    <property type="match status" value="1"/>
</dbReference>
<evidence type="ECO:0000313" key="13">
    <source>
        <dbReference type="EMBL" id="RAR14332.1"/>
    </source>
</evidence>
<dbReference type="InterPro" id="IPR045865">
    <property type="entry name" value="ACT-like_dom_sf"/>
</dbReference>
<dbReference type="PANTHER" id="PTHR21499">
    <property type="entry name" value="ASPARTATE KINASE"/>
    <property type="match status" value="1"/>
</dbReference>
<dbReference type="FunFam" id="3.30.70.260:FF:000033">
    <property type="entry name" value="Aspartokinase"/>
    <property type="match status" value="1"/>
</dbReference>
<comment type="similarity">
    <text evidence="2">Belongs to the aspartokinase family.</text>
</comment>
<dbReference type="GO" id="GO:0009090">
    <property type="term" value="P:homoserine biosynthetic process"/>
    <property type="evidence" value="ECO:0007669"/>
    <property type="project" value="TreeGrafter"/>
</dbReference>
<dbReference type="GO" id="GO:0009088">
    <property type="term" value="P:threonine biosynthetic process"/>
    <property type="evidence" value="ECO:0007669"/>
    <property type="project" value="UniProtKB-ARBA"/>
</dbReference>
<evidence type="ECO:0000256" key="8">
    <source>
        <dbReference type="ARBA" id="ARBA00047872"/>
    </source>
</evidence>
<evidence type="ECO:0000256" key="5">
    <source>
        <dbReference type="ARBA" id="ARBA00022741"/>
    </source>
</evidence>
<dbReference type="FunFam" id="3.40.1160.10:FF:000023">
    <property type="entry name" value="Probable aspartokinase"/>
    <property type="match status" value="1"/>
</dbReference>
<comment type="catalytic activity">
    <reaction evidence="8">
        <text>L-aspartate + ATP = 4-phospho-L-aspartate + ADP</text>
        <dbReference type="Rhea" id="RHEA:23776"/>
        <dbReference type="ChEBI" id="CHEBI:29991"/>
        <dbReference type="ChEBI" id="CHEBI:30616"/>
        <dbReference type="ChEBI" id="CHEBI:57535"/>
        <dbReference type="ChEBI" id="CHEBI:456216"/>
        <dbReference type="EC" id="2.7.2.4"/>
    </reaction>
</comment>
<feature type="region of interest" description="Disordered" evidence="11">
    <location>
        <begin position="1117"/>
        <end position="1137"/>
    </location>
</feature>
<dbReference type="EMBL" id="QGDH01000023">
    <property type="protein sequence ID" value="RAR14332.1"/>
    <property type="molecule type" value="Genomic_DNA"/>
</dbReference>
<gene>
    <name evidence="13" type="ORF">DDE83_002282</name>
</gene>
<protein>
    <recommendedName>
        <fullName evidence="9">Aspartate kinase FUB3</fullName>
        <ecNumber evidence="3">2.7.2.4</ecNumber>
    </recommendedName>
    <alternativeName>
        <fullName evidence="10">Fusaric acid biosynthesis protein 3</fullName>
    </alternativeName>
</protein>
<sequence>MSAYTNGHTHQSERIAHTEEKHLPGGWVVLKFGGTSVGKFAQNIASIVEAGLQTNRAAIVCSARSSNTKLEGTTNRLLRAARAAENPNHRGYDEIVEAIRTDHIQAGADIIKSPEILASYTDEVNAECRSLIKILESAQHLEEVTSRAEDKIISKGEKLSCRYMAAILNDRGTPAQFVDLSDVVKPYAPIKGGLQENFYKDLANDFAREVEACGDKVPVITGYFGNVPGGLLNTIGRGYTDLCAALVAVGTKAKELQVWKEVDGIFTADPRKVPTAALLPTVTPSEAAELTFYGSEVIHPFTMEQVIRARIPIRIKNVMNPRNAGTIIFPDNMAKIDERSPLKETGLFRTRSSSLLSQLEGPKRPTAVTIKHNILVLNVHSNKRTRAHGFLMNIFSILDKWNFSVDLISSSEVHVSMALHSESALLSGGGEDEYKIQSKDLQGAVNDLGTLGTIDIVPDMAIVSLVGKQLKNMIGISGKFFGVLGDNNINIEMISQGASEINISCVIEEREADRALNVHTNHDLNSAALPQLLMMIAQVSGGQNEEEISPATGQPLKKHEKWGLKGLSEEQQVRFWENVIYWNKEKFSEAKWREVVRRIERTKEEDNVIVFGWRPPPRSAHSIVTTGGRRLLLHSSSSLTSPTGAHPLRPANLPRIASSTSTTPRPRWDVVSSGPVTPLSATSGSVKNAFAEGGFWASLTPKTSFTAVRVSTPATAVNLEPWAPETPNAPEAKAAYDEVKRDVNKMALQLCASRLALQRSSNGEGDVIHPFMVKPKDELQAAELILESRQLDLSKHLDTSLPDNIDQSADEKAACIRQYNISTAESLADMDTWLQFDNGTGNLTNILEAQRDLFRMTHERRKSKDNQLSSQAVQLAWAVKIVDDAEYLVESRADAESADSDEDQGYDYGNFVRSLQSQTDTDLQWNAREAVYDKFGSLRTSSATNRPGQTRTHGRSSSSPAKIKPTPSSYAFQLPLRAGNTNLSNTPNDSSTTATRPRNATAHHKNLSIVTTGIPAPHLPAIVNPAMSPEERVFRHQGPSIEDLSSWAGELRAMERKRVEMKLSGRMNGVGNGRGSERRRAEGMIDINGSIHPAFRTNYTFPTGSEQVRLAGRMGGEANETEKRDEAQGSGWSSISSDSSWVCETAAEIERHAPLSQLPSHTAPTTLHSNDAEFEDILTPIPSNPHPKKHGSTSSFHLSPPRRPSLVSVPPSLSTAAPYNRRAPTSRERRTASAAYRRSTRQEEEQWEKELVRMEERERVRQREVRDRERERERARERERVG</sequence>
<evidence type="ECO:0000256" key="2">
    <source>
        <dbReference type="ARBA" id="ARBA00010122"/>
    </source>
</evidence>
<comment type="caution">
    <text evidence="13">The sequence shown here is derived from an EMBL/GenBank/DDBJ whole genome shotgun (WGS) entry which is preliminary data.</text>
</comment>
<evidence type="ECO:0000256" key="7">
    <source>
        <dbReference type="ARBA" id="ARBA00022840"/>
    </source>
</evidence>
<dbReference type="STRING" id="183478.A0A364NAP0"/>
<dbReference type="PROSITE" id="PS00324">
    <property type="entry name" value="ASPARTOKINASE"/>
    <property type="match status" value="1"/>
</dbReference>
<accession>A0A364NAP0</accession>
<name>A0A364NAP0_STELY</name>
<evidence type="ECO:0000256" key="1">
    <source>
        <dbReference type="ARBA" id="ARBA00004685"/>
    </source>
</evidence>
<evidence type="ECO:0000313" key="14">
    <source>
        <dbReference type="Proteomes" id="UP000249619"/>
    </source>
</evidence>
<dbReference type="Gene3D" id="3.30.70.260">
    <property type="match status" value="2"/>
</dbReference>
<feature type="region of interest" description="Disordered" evidence="11">
    <location>
        <begin position="938"/>
        <end position="1003"/>
    </location>
</feature>
<evidence type="ECO:0000256" key="6">
    <source>
        <dbReference type="ARBA" id="ARBA00022777"/>
    </source>
</evidence>
<dbReference type="InterPro" id="IPR018042">
    <property type="entry name" value="Aspartate_kinase_CS"/>
</dbReference>
<dbReference type="Gene3D" id="3.40.1160.10">
    <property type="entry name" value="Acetylglutamate kinase-like"/>
    <property type="match status" value="1"/>
</dbReference>
<dbReference type="FunFam" id="3.30.2130.10:FF:000001">
    <property type="entry name" value="Bifunctional aspartokinase/homoserine dehydrogenase"/>
    <property type="match status" value="1"/>
</dbReference>
<dbReference type="InterPro" id="IPR001048">
    <property type="entry name" value="Asp/Glu/Uridylate_kinase"/>
</dbReference>
<keyword evidence="6 13" id="KW-0418">Kinase</keyword>
<dbReference type="SUPFAM" id="SSF55021">
    <property type="entry name" value="ACT-like"/>
    <property type="match status" value="2"/>
</dbReference>
<feature type="domain" description="ACT" evidence="12">
    <location>
        <begin position="465"/>
        <end position="544"/>
    </location>
</feature>
<keyword evidence="4 13" id="KW-0808">Transferase</keyword>
<evidence type="ECO:0000259" key="12">
    <source>
        <dbReference type="PROSITE" id="PS51671"/>
    </source>
</evidence>
<dbReference type="GO" id="GO:0009089">
    <property type="term" value="P:lysine biosynthetic process via diaminopimelate"/>
    <property type="evidence" value="ECO:0007669"/>
    <property type="project" value="TreeGrafter"/>
</dbReference>
<evidence type="ECO:0000256" key="9">
    <source>
        <dbReference type="ARBA" id="ARBA00073087"/>
    </source>
</evidence>
<evidence type="ECO:0000256" key="10">
    <source>
        <dbReference type="ARBA" id="ARBA00083304"/>
    </source>
</evidence>
<feature type="compositionally biased region" description="Basic and acidic residues" evidence="11">
    <location>
        <begin position="1240"/>
        <end position="1282"/>
    </location>
</feature>
<dbReference type="GO" id="GO:0005524">
    <property type="term" value="F:ATP binding"/>
    <property type="evidence" value="ECO:0007669"/>
    <property type="project" value="UniProtKB-KW"/>
</dbReference>
<feature type="compositionally biased region" description="Low complexity" evidence="11">
    <location>
        <begin position="1204"/>
        <end position="1214"/>
    </location>
</feature>
<dbReference type="InterPro" id="IPR001341">
    <property type="entry name" value="Asp_kinase"/>
</dbReference>
<evidence type="ECO:0000256" key="3">
    <source>
        <dbReference type="ARBA" id="ARBA00013059"/>
    </source>
</evidence>
<dbReference type="InterPro" id="IPR054352">
    <property type="entry name" value="ACT_Aspartokinase"/>
</dbReference>
<dbReference type="GO" id="GO:0004072">
    <property type="term" value="F:aspartate kinase activity"/>
    <property type="evidence" value="ECO:0007669"/>
    <property type="project" value="UniProtKB-EC"/>
</dbReference>
<dbReference type="Proteomes" id="UP000249619">
    <property type="component" value="Unassembled WGS sequence"/>
</dbReference>
<keyword evidence="7" id="KW-0067">ATP-binding</keyword>
<dbReference type="Pfam" id="PF22468">
    <property type="entry name" value="ACT_9"/>
    <property type="match status" value="1"/>
</dbReference>
<keyword evidence="14" id="KW-1185">Reference proteome</keyword>
<evidence type="ECO:0000256" key="11">
    <source>
        <dbReference type="SAM" id="MobiDB-lite"/>
    </source>
</evidence>
<dbReference type="InterPro" id="IPR036393">
    <property type="entry name" value="AceGlu_kinase-like_sf"/>
</dbReference>